<proteinExistence type="predicted"/>
<evidence type="ECO:0000313" key="1">
    <source>
        <dbReference type="EMBL" id="KAB4451187.1"/>
    </source>
</evidence>
<protein>
    <submittedName>
        <fullName evidence="1">Uncharacterized protein</fullName>
    </submittedName>
</protein>
<organism evidence="1 2">
    <name type="scientific">Bacteroides thetaiotaomicron</name>
    <dbReference type="NCBI Taxonomy" id="818"/>
    <lineage>
        <taxon>Bacteria</taxon>
        <taxon>Pseudomonadati</taxon>
        <taxon>Bacteroidota</taxon>
        <taxon>Bacteroidia</taxon>
        <taxon>Bacteroidales</taxon>
        <taxon>Bacteroidaceae</taxon>
        <taxon>Bacteroides</taxon>
    </lineage>
</organism>
<dbReference type="EMBL" id="WCSB01000012">
    <property type="protein sequence ID" value="KAB4451187.1"/>
    <property type="molecule type" value="Genomic_DNA"/>
</dbReference>
<evidence type="ECO:0000313" key="2">
    <source>
        <dbReference type="Proteomes" id="UP000460317"/>
    </source>
</evidence>
<name>A0A7J5JIM7_BACT4</name>
<gene>
    <name evidence="1" type="ORF">GAN93_13940</name>
</gene>
<accession>A0A7J5JIM7</accession>
<comment type="caution">
    <text evidence="1">The sequence shown here is derived from an EMBL/GenBank/DDBJ whole genome shotgun (WGS) entry which is preliminary data.</text>
</comment>
<dbReference type="Proteomes" id="UP000460317">
    <property type="component" value="Unassembled WGS sequence"/>
</dbReference>
<dbReference type="RefSeq" id="WP_090615479.1">
    <property type="nucleotide sequence ID" value="NZ_JABFIC010000043.1"/>
</dbReference>
<dbReference type="AlphaFoldDB" id="A0A7J5JIM7"/>
<sequence length="225" mass="26189">MKDELKNINLLIDEFNKIAFIAQRKAFITIASEIQKEEIETIEAYRNSLFELKRKYVEHELNEEANLTFCLEQSLQSIQYELQMLINIKEDNMNEAWNNLVKAQVTYESVARNCPYESISANGYMRKLEYYEKILFPGMMFASIGGIIKKSHCSICNESYNKCNHIKGKLYNGEMCVRMVTEMELEEVSLVDIPANKQCRVLTTTYNGKTVDSLTLREIEKTNDE</sequence>
<reference evidence="1 2" key="1">
    <citation type="journal article" date="2019" name="Nat. Med.">
        <title>A library of human gut bacterial isolates paired with longitudinal multiomics data enables mechanistic microbiome research.</title>
        <authorList>
            <person name="Poyet M."/>
            <person name="Groussin M."/>
            <person name="Gibbons S.M."/>
            <person name="Avila-Pacheco J."/>
            <person name="Jiang X."/>
            <person name="Kearney S.M."/>
            <person name="Perrotta A.R."/>
            <person name="Berdy B."/>
            <person name="Zhao S."/>
            <person name="Lieberman T.D."/>
            <person name="Swanson P.K."/>
            <person name="Smith M."/>
            <person name="Roesemann S."/>
            <person name="Alexander J.E."/>
            <person name="Rich S.A."/>
            <person name="Livny J."/>
            <person name="Vlamakis H."/>
            <person name="Clish C."/>
            <person name="Bullock K."/>
            <person name="Deik A."/>
            <person name="Scott J."/>
            <person name="Pierce K.A."/>
            <person name="Xavier R.J."/>
            <person name="Alm E.J."/>
        </authorList>
    </citation>
    <scope>NUCLEOTIDE SEQUENCE [LARGE SCALE GENOMIC DNA]</scope>
    <source>
        <strain evidence="1 2">BIOML-A165</strain>
    </source>
</reference>